<accession>A0A378KTH0</accession>
<feature type="binding site" evidence="7">
    <location>
        <position position="131"/>
    </location>
    <ligand>
        <name>Zn(2+)</name>
        <dbReference type="ChEBI" id="CHEBI:29105"/>
        <label>2</label>
    </ligand>
</feature>
<feature type="binding site" evidence="7">
    <location>
        <position position="55"/>
    </location>
    <ligand>
        <name>Zn(2+)</name>
        <dbReference type="ChEBI" id="CHEBI:29105"/>
        <label>1</label>
    </ligand>
</feature>
<comment type="function">
    <text evidence="7">Thiolesterase that catalyzes the hydrolysis of S-D-lactoyl-glutathione to form glutathione and D-lactic acid.</text>
</comment>
<feature type="binding site" evidence="7">
    <location>
        <position position="169"/>
    </location>
    <ligand>
        <name>Zn(2+)</name>
        <dbReference type="ChEBI" id="CHEBI:29105"/>
        <label>2</label>
    </ligand>
</feature>
<comment type="pathway">
    <text evidence="2 7">Secondary metabolite metabolism; methylglyoxal degradation; (R)-lactate from methylglyoxal: step 2/2.</text>
</comment>
<dbReference type="EMBL" id="UGOW01000001">
    <property type="protein sequence ID" value="STY18134.1"/>
    <property type="molecule type" value="Genomic_DNA"/>
</dbReference>
<dbReference type="EMBL" id="LNYR01000048">
    <property type="protein sequence ID" value="KTD43255.1"/>
    <property type="molecule type" value="Genomic_DNA"/>
</dbReference>
<dbReference type="PANTHER" id="PTHR43705:SF1">
    <property type="entry name" value="HYDROXYACYLGLUTATHIONE HYDROLASE GLOB"/>
    <property type="match status" value="1"/>
</dbReference>
<comment type="similarity">
    <text evidence="3 7">Belongs to the metallo-beta-lactamase superfamily. Glyoxalase II family.</text>
</comment>
<name>A0A378KTH0_9GAMM</name>
<dbReference type="Gene3D" id="3.60.15.10">
    <property type="entry name" value="Ribonuclease Z/Hydroxyacylglutathione hydrolase-like"/>
    <property type="match status" value="1"/>
</dbReference>
<dbReference type="OrthoDB" id="9802248at2"/>
<dbReference type="GO" id="GO:0019243">
    <property type="term" value="P:methylglyoxal catabolic process to D-lactate via S-lactoyl-glutathione"/>
    <property type="evidence" value="ECO:0007669"/>
    <property type="project" value="UniProtKB-UniRule"/>
</dbReference>
<gene>
    <name evidence="7 10" type="primary">gloB</name>
    <name evidence="9" type="ORF">Lqua_3156</name>
    <name evidence="10" type="ORF">NCTC12376_01950</name>
</gene>
<evidence type="ECO:0000313" key="11">
    <source>
        <dbReference type="Proteomes" id="UP000054639"/>
    </source>
</evidence>
<reference evidence="9 11" key="1">
    <citation type="submission" date="2015-11" db="EMBL/GenBank/DDBJ databases">
        <title>Genomic analysis of 38 Legionella species identifies large and diverse effector repertoires.</title>
        <authorList>
            <person name="Burstein D."/>
            <person name="Amaro F."/>
            <person name="Zusman T."/>
            <person name="Lifshitz Z."/>
            <person name="Cohen O."/>
            <person name="Gilbert J.A."/>
            <person name="Pupko T."/>
            <person name="Shuman H.A."/>
            <person name="Segal G."/>
        </authorList>
    </citation>
    <scope>NUCLEOTIDE SEQUENCE [LARGE SCALE GENOMIC DNA]</scope>
    <source>
        <strain evidence="9 11">ATCC 49507</strain>
    </source>
</reference>
<evidence type="ECO:0000256" key="1">
    <source>
        <dbReference type="ARBA" id="ARBA00001623"/>
    </source>
</evidence>
<evidence type="ECO:0000256" key="3">
    <source>
        <dbReference type="ARBA" id="ARBA00006759"/>
    </source>
</evidence>
<dbReference type="Proteomes" id="UP000254230">
    <property type="component" value="Unassembled WGS sequence"/>
</dbReference>
<dbReference type="InterPro" id="IPR001279">
    <property type="entry name" value="Metallo-B-lactamas"/>
</dbReference>
<feature type="domain" description="Metallo-beta-lactamase" evidence="8">
    <location>
        <begin position="12"/>
        <end position="169"/>
    </location>
</feature>
<dbReference type="Proteomes" id="UP000054639">
    <property type="component" value="Unassembled WGS sequence"/>
</dbReference>
<dbReference type="GO" id="GO:0046872">
    <property type="term" value="F:metal ion binding"/>
    <property type="evidence" value="ECO:0007669"/>
    <property type="project" value="UniProtKB-KW"/>
</dbReference>
<dbReference type="Pfam" id="PF16123">
    <property type="entry name" value="HAGH_C"/>
    <property type="match status" value="1"/>
</dbReference>
<comment type="cofactor">
    <cofactor evidence="7">
        <name>Zn(2+)</name>
        <dbReference type="ChEBI" id="CHEBI:29105"/>
    </cofactor>
    <text evidence="7">Binds 2 Zn(2+) ions per subunit.</text>
</comment>
<dbReference type="InterPro" id="IPR032282">
    <property type="entry name" value="HAGH_C"/>
</dbReference>
<keyword evidence="6 7" id="KW-0862">Zinc</keyword>
<feature type="binding site" evidence="7">
    <location>
        <position position="131"/>
    </location>
    <ligand>
        <name>Zn(2+)</name>
        <dbReference type="ChEBI" id="CHEBI:29105"/>
        <label>1</label>
    </ligand>
</feature>
<comment type="catalytic activity">
    <reaction evidence="1 7">
        <text>an S-(2-hydroxyacyl)glutathione + H2O = a 2-hydroxy carboxylate + glutathione + H(+)</text>
        <dbReference type="Rhea" id="RHEA:21864"/>
        <dbReference type="ChEBI" id="CHEBI:15377"/>
        <dbReference type="ChEBI" id="CHEBI:15378"/>
        <dbReference type="ChEBI" id="CHEBI:57925"/>
        <dbReference type="ChEBI" id="CHEBI:58896"/>
        <dbReference type="ChEBI" id="CHEBI:71261"/>
        <dbReference type="EC" id="3.1.2.6"/>
    </reaction>
</comment>
<feature type="binding site" evidence="7">
    <location>
        <position position="60"/>
    </location>
    <ligand>
        <name>Zn(2+)</name>
        <dbReference type="ChEBI" id="CHEBI:29105"/>
        <label>2</label>
    </ligand>
</feature>
<proteinExistence type="inferred from homology"/>
<dbReference type="InterPro" id="IPR036866">
    <property type="entry name" value="RibonucZ/Hydroxyglut_hydro"/>
</dbReference>
<evidence type="ECO:0000256" key="2">
    <source>
        <dbReference type="ARBA" id="ARBA00004963"/>
    </source>
</evidence>
<dbReference type="CDD" id="cd07723">
    <property type="entry name" value="hydroxyacylglutathione_hydrolase_MBL-fold"/>
    <property type="match status" value="1"/>
</dbReference>
<dbReference type="AlphaFoldDB" id="A0A378KTH0"/>
<evidence type="ECO:0000313" key="10">
    <source>
        <dbReference type="EMBL" id="STY18134.1"/>
    </source>
</evidence>
<evidence type="ECO:0000259" key="8">
    <source>
        <dbReference type="SMART" id="SM00849"/>
    </source>
</evidence>
<evidence type="ECO:0000256" key="5">
    <source>
        <dbReference type="ARBA" id="ARBA00022801"/>
    </source>
</evidence>
<dbReference type="Pfam" id="PF00753">
    <property type="entry name" value="Lactamase_B"/>
    <property type="match status" value="1"/>
</dbReference>
<feature type="binding site" evidence="7">
    <location>
        <position position="57"/>
    </location>
    <ligand>
        <name>Zn(2+)</name>
        <dbReference type="ChEBI" id="CHEBI:29105"/>
        <label>1</label>
    </ligand>
</feature>
<evidence type="ECO:0000256" key="6">
    <source>
        <dbReference type="ARBA" id="ARBA00022833"/>
    </source>
</evidence>
<keyword evidence="4 7" id="KW-0479">Metal-binding</keyword>
<dbReference type="RefSeq" id="WP_058475279.1">
    <property type="nucleotide sequence ID" value="NZ_CAAAIL010000010.1"/>
</dbReference>
<dbReference type="PIRSF" id="PIRSF005457">
    <property type="entry name" value="Glx"/>
    <property type="match status" value="1"/>
</dbReference>
<dbReference type="InterPro" id="IPR017782">
    <property type="entry name" value="Hydroxyacylglutathione_Hdrlase"/>
</dbReference>
<sequence>MFQVLPISAFSDNYIWAITGDKPGVFDCIDPGEAAPVIHFAQTHQLKLRTVLLTHHHHDHIGGVTELRNAYPDAIIYGPSDSRISYLTQSVGEHQSLKIGTLTIDVLFNPGHTSTHISYYEPRQQWLFCGDTLFSAGCGRVFDGTMEQLHHSLILFKHLPQSTKIFCGHEYTRQNLRFALTVEPDNQDVINYINQLTHQKLGCSLPSNLELELTVNPFLRTDKQAVIEYALKHGAQSTDSLEVFRVLRNQKDVFQ</sequence>
<organism evidence="10 12">
    <name type="scientific">Legionella quateirensis</name>
    <dbReference type="NCBI Taxonomy" id="45072"/>
    <lineage>
        <taxon>Bacteria</taxon>
        <taxon>Pseudomonadati</taxon>
        <taxon>Pseudomonadota</taxon>
        <taxon>Gammaproteobacteria</taxon>
        <taxon>Legionellales</taxon>
        <taxon>Legionellaceae</taxon>
        <taxon>Legionella</taxon>
    </lineage>
</organism>
<dbReference type="STRING" id="45072.Lqua_3156"/>
<dbReference type="SMART" id="SM00849">
    <property type="entry name" value="Lactamase_B"/>
    <property type="match status" value="1"/>
</dbReference>
<dbReference type="HAMAP" id="MF_01374">
    <property type="entry name" value="Glyoxalase_2"/>
    <property type="match status" value="1"/>
</dbReference>
<dbReference type="InterPro" id="IPR035680">
    <property type="entry name" value="Clx_II_MBL"/>
</dbReference>
<comment type="subunit">
    <text evidence="7">Monomer.</text>
</comment>
<protein>
    <recommendedName>
        <fullName evidence="7">Hydroxyacylglutathione hydrolase</fullName>
        <ecNumber evidence="7">3.1.2.6</ecNumber>
    </recommendedName>
    <alternativeName>
        <fullName evidence="7">Glyoxalase II</fullName>
        <shortName evidence="7">Glx II</shortName>
    </alternativeName>
</protein>
<evidence type="ECO:0000313" key="12">
    <source>
        <dbReference type="Proteomes" id="UP000254230"/>
    </source>
</evidence>
<evidence type="ECO:0000256" key="7">
    <source>
        <dbReference type="HAMAP-Rule" id="MF_01374"/>
    </source>
</evidence>
<feature type="binding site" evidence="7">
    <location>
        <position position="112"/>
    </location>
    <ligand>
        <name>Zn(2+)</name>
        <dbReference type="ChEBI" id="CHEBI:29105"/>
        <label>1</label>
    </ligand>
</feature>
<dbReference type="InterPro" id="IPR050110">
    <property type="entry name" value="Glyoxalase_II_hydrolase"/>
</dbReference>
<evidence type="ECO:0000256" key="4">
    <source>
        <dbReference type="ARBA" id="ARBA00022723"/>
    </source>
</evidence>
<feature type="binding site" evidence="7">
    <location>
        <position position="59"/>
    </location>
    <ligand>
        <name>Zn(2+)</name>
        <dbReference type="ChEBI" id="CHEBI:29105"/>
        <label>2</label>
    </ligand>
</feature>
<dbReference type="EC" id="3.1.2.6" evidence="7"/>
<keyword evidence="5 7" id="KW-0378">Hydrolase</keyword>
<evidence type="ECO:0000313" key="9">
    <source>
        <dbReference type="EMBL" id="KTD43255.1"/>
    </source>
</evidence>
<dbReference type="UniPathway" id="UPA00619">
    <property type="reaction ID" value="UER00676"/>
</dbReference>
<dbReference type="SUPFAM" id="SSF56281">
    <property type="entry name" value="Metallo-hydrolase/oxidoreductase"/>
    <property type="match status" value="1"/>
</dbReference>
<dbReference type="GO" id="GO:0004416">
    <property type="term" value="F:hydroxyacylglutathione hydrolase activity"/>
    <property type="evidence" value="ECO:0007669"/>
    <property type="project" value="UniProtKB-UniRule"/>
</dbReference>
<keyword evidence="11" id="KW-1185">Reference proteome</keyword>
<dbReference type="PANTHER" id="PTHR43705">
    <property type="entry name" value="HYDROXYACYLGLUTATHIONE HYDROLASE"/>
    <property type="match status" value="1"/>
</dbReference>
<reference evidence="10 12" key="2">
    <citation type="submission" date="2018-06" db="EMBL/GenBank/DDBJ databases">
        <authorList>
            <consortium name="Pathogen Informatics"/>
            <person name="Doyle S."/>
        </authorList>
    </citation>
    <scope>NUCLEOTIDE SEQUENCE [LARGE SCALE GENOMIC DNA]</scope>
    <source>
        <strain evidence="10 12">NCTC12376</strain>
    </source>
</reference>
<dbReference type="NCBIfam" id="TIGR03413">
    <property type="entry name" value="GSH_gloB"/>
    <property type="match status" value="1"/>
</dbReference>